<evidence type="ECO:0000313" key="1">
    <source>
        <dbReference type="EMBL" id="KAJ4430255.1"/>
    </source>
</evidence>
<dbReference type="EMBL" id="JAJSOF020000033">
    <property type="protein sequence ID" value="KAJ4430255.1"/>
    <property type="molecule type" value="Genomic_DNA"/>
</dbReference>
<sequence length="178" mass="20797">MIPRILTLREEQRLRIFENMRDEVPGEWRKLHNAELHALYSSPDIIEEGLMCEVTVIENLRPYVNFRTTIHRRDAALCLFQSLELKQPRTHHVEVAACRVPPCPSQPPYHNIGRVIVGGRRIKCIRFANDMALVAEEQTILRDVLVELNDSCEEYGLKINANKTKKKNKEGKHEKREY</sequence>
<organism evidence="1 2">
    <name type="scientific">Periplaneta americana</name>
    <name type="common">American cockroach</name>
    <name type="synonym">Blatta americana</name>
    <dbReference type="NCBI Taxonomy" id="6978"/>
    <lineage>
        <taxon>Eukaryota</taxon>
        <taxon>Metazoa</taxon>
        <taxon>Ecdysozoa</taxon>
        <taxon>Arthropoda</taxon>
        <taxon>Hexapoda</taxon>
        <taxon>Insecta</taxon>
        <taxon>Pterygota</taxon>
        <taxon>Neoptera</taxon>
        <taxon>Polyneoptera</taxon>
        <taxon>Dictyoptera</taxon>
        <taxon>Blattodea</taxon>
        <taxon>Blattoidea</taxon>
        <taxon>Blattidae</taxon>
        <taxon>Blattinae</taxon>
        <taxon>Periplaneta</taxon>
    </lineage>
</organism>
<comment type="caution">
    <text evidence="1">The sequence shown here is derived from an EMBL/GenBank/DDBJ whole genome shotgun (WGS) entry which is preliminary data.</text>
</comment>
<proteinExistence type="predicted"/>
<reference evidence="1 2" key="1">
    <citation type="journal article" date="2022" name="Allergy">
        <title>Genome assembly and annotation of Periplaneta americana reveal a comprehensive cockroach allergen profile.</title>
        <authorList>
            <person name="Wang L."/>
            <person name="Xiong Q."/>
            <person name="Saelim N."/>
            <person name="Wang L."/>
            <person name="Nong W."/>
            <person name="Wan A.T."/>
            <person name="Shi M."/>
            <person name="Liu X."/>
            <person name="Cao Q."/>
            <person name="Hui J.H.L."/>
            <person name="Sookrung N."/>
            <person name="Leung T.F."/>
            <person name="Tungtrongchitr A."/>
            <person name="Tsui S.K.W."/>
        </authorList>
    </citation>
    <scope>NUCLEOTIDE SEQUENCE [LARGE SCALE GENOMIC DNA]</scope>
    <source>
        <strain evidence="1">PWHHKU_190912</strain>
    </source>
</reference>
<evidence type="ECO:0008006" key="3">
    <source>
        <dbReference type="Google" id="ProtNLM"/>
    </source>
</evidence>
<gene>
    <name evidence="1" type="ORF">ANN_22467</name>
</gene>
<evidence type="ECO:0000313" key="2">
    <source>
        <dbReference type="Proteomes" id="UP001148838"/>
    </source>
</evidence>
<dbReference type="Proteomes" id="UP001148838">
    <property type="component" value="Unassembled WGS sequence"/>
</dbReference>
<keyword evidence="2" id="KW-1185">Reference proteome</keyword>
<accession>A0ABQ8S8D3</accession>
<protein>
    <recommendedName>
        <fullName evidence="3">Reverse transcriptase domain-containing protein</fullName>
    </recommendedName>
</protein>
<name>A0ABQ8S8D3_PERAM</name>